<evidence type="ECO:0000313" key="13">
    <source>
        <dbReference type="Proteomes" id="UP001448207"/>
    </source>
</evidence>
<dbReference type="PROSITE" id="PS00138">
    <property type="entry name" value="SUBTILASE_SER"/>
    <property type="match status" value="1"/>
</dbReference>
<evidence type="ECO:0000256" key="2">
    <source>
        <dbReference type="ARBA" id="ARBA00022670"/>
    </source>
</evidence>
<feature type="active site" description="Charge relay system" evidence="7">
    <location>
        <position position="196"/>
    </location>
</feature>
<feature type="domain" description="P/Homo B" evidence="11">
    <location>
        <begin position="482"/>
        <end position="622"/>
    </location>
</feature>
<evidence type="ECO:0000256" key="8">
    <source>
        <dbReference type="SAM" id="MobiDB-lite"/>
    </source>
</evidence>
<keyword evidence="4 7" id="KW-0378">Hydrolase</keyword>
<keyword evidence="6" id="KW-0106">Calcium</keyword>
<dbReference type="InterPro" id="IPR036852">
    <property type="entry name" value="Peptidase_S8/S53_dom_sf"/>
</dbReference>
<evidence type="ECO:0000256" key="7">
    <source>
        <dbReference type="PROSITE-ProRule" id="PRU01240"/>
    </source>
</evidence>
<feature type="region of interest" description="Disordered" evidence="8">
    <location>
        <begin position="647"/>
        <end position="729"/>
    </location>
</feature>
<feature type="active site" description="Charge relay system" evidence="7">
    <location>
        <position position="234"/>
    </location>
</feature>
<keyword evidence="2 7" id="KW-0645">Protease</keyword>
<dbReference type="InterPro" id="IPR000209">
    <property type="entry name" value="Peptidase_S8/S53_dom"/>
</dbReference>
<dbReference type="CDD" id="cd04059">
    <property type="entry name" value="Peptidases_S8_Protein_convertases_Kexins_Furin-like"/>
    <property type="match status" value="1"/>
</dbReference>
<protein>
    <submittedName>
        <fullName evidence="12">Peptidase S8/S53 domain-containing protein</fullName>
    </submittedName>
</protein>
<dbReference type="PROSITE" id="PS51829">
    <property type="entry name" value="P_HOMO_B"/>
    <property type="match status" value="1"/>
</dbReference>
<comment type="caution">
    <text evidence="12">The sequence shown here is derived from an EMBL/GenBank/DDBJ whole genome shotgun (WGS) entry which is preliminary data.</text>
</comment>
<evidence type="ECO:0000256" key="3">
    <source>
        <dbReference type="ARBA" id="ARBA00022729"/>
    </source>
</evidence>
<keyword evidence="9" id="KW-0812">Transmembrane</keyword>
<keyword evidence="3 10" id="KW-0732">Signal</keyword>
<name>A0ABR3BBD4_PHYBL</name>
<dbReference type="Proteomes" id="UP001448207">
    <property type="component" value="Unassembled WGS sequence"/>
</dbReference>
<dbReference type="Pfam" id="PF00082">
    <property type="entry name" value="Peptidase_S8"/>
    <property type="match status" value="1"/>
</dbReference>
<evidence type="ECO:0000256" key="10">
    <source>
        <dbReference type="SAM" id="SignalP"/>
    </source>
</evidence>
<dbReference type="SUPFAM" id="SSF49785">
    <property type="entry name" value="Galactose-binding domain-like"/>
    <property type="match status" value="1"/>
</dbReference>
<accession>A0ABR3BBD4</accession>
<reference evidence="12 13" key="1">
    <citation type="submission" date="2024-04" db="EMBL/GenBank/DDBJ databases">
        <title>Symmetric and asymmetric DNA N6-adenine methylation regulates different biological responses in Mucorales.</title>
        <authorList>
            <consortium name="Lawrence Berkeley National Laboratory"/>
            <person name="Lax C."/>
            <person name="Mondo S.J."/>
            <person name="Osorio-Concepcion M."/>
            <person name="Muszewska A."/>
            <person name="Corrochano-Luque M."/>
            <person name="Gutierrez G."/>
            <person name="Riley R."/>
            <person name="Lipzen A."/>
            <person name="Guo J."/>
            <person name="Hundley H."/>
            <person name="Amirebrahimi M."/>
            <person name="Ng V."/>
            <person name="Lorenzo-Gutierrez D."/>
            <person name="Binder U."/>
            <person name="Yang J."/>
            <person name="Song Y."/>
            <person name="Canovas D."/>
            <person name="Navarro E."/>
            <person name="Freitag M."/>
            <person name="Gabaldon T."/>
            <person name="Grigoriev I.V."/>
            <person name="Corrochano L.M."/>
            <person name="Nicolas F.E."/>
            <person name="Garre V."/>
        </authorList>
    </citation>
    <scope>NUCLEOTIDE SEQUENCE [LARGE SCALE GENOMIC DNA]</scope>
    <source>
        <strain evidence="12 13">L51</strain>
    </source>
</reference>
<dbReference type="InterPro" id="IPR034182">
    <property type="entry name" value="Kexin/furin"/>
</dbReference>
<keyword evidence="9" id="KW-1133">Transmembrane helix</keyword>
<gene>
    <name evidence="12" type="ORF">J3Q64DRAFT_1705757</name>
</gene>
<evidence type="ECO:0000313" key="12">
    <source>
        <dbReference type="EMBL" id="KAL0096006.1"/>
    </source>
</evidence>
<feature type="active site" description="Charge relay system" evidence="7">
    <location>
        <position position="406"/>
    </location>
</feature>
<dbReference type="Pfam" id="PF01483">
    <property type="entry name" value="P_proprotein"/>
    <property type="match status" value="1"/>
</dbReference>
<dbReference type="InterPro" id="IPR015500">
    <property type="entry name" value="Peptidase_S8_subtilisin-rel"/>
</dbReference>
<dbReference type="PROSITE" id="PS00137">
    <property type="entry name" value="SUBTILASE_HIS"/>
    <property type="match status" value="1"/>
</dbReference>
<evidence type="ECO:0000256" key="4">
    <source>
        <dbReference type="ARBA" id="ARBA00022801"/>
    </source>
</evidence>
<dbReference type="SUPFAM" id="SSF52743">
    <property type="entry name" value="Subtilisin-like"/>
    <property type="match status" value="1"/>
</dbReference>
<dbReference type="PROSITE" id="PS51892">
    <property type="entry name" value="SUBTILASE"/>
    <property type="match status" value="1"/>
</dbReference>
<feature type="transmembrane region" description="Helical" evidence="9">
    <location>
        <begin position="753"/>
        <end position="774"/>
    </location>
</feature>
<dbReference type="PANTHER" id="PTHR42884:SF14">
    <property type="entry name" value="NEUROENDOCRINE CONVERTASE 1"/>
    <property type="match status" value="1"/>
</dbReference>
<dbReference type="InterPro" id="IPR022398">
    <property type="entry name" value="Peptidase_S8_His-AS"/>
</dbReference>
<sequence length="840" mass="91035">MRILAFALLSLATVLAQPVKRDPLRHYYALHFPQEHPHTTTHAQSIANSLGVRYEGPVGELQTYFLVSAPITSNLSKRDTNDPTVEAFWAHKQKRSLMARDEIRSSAWDAVKSIDKQVLKRLHKRGPIPGWDKRAPVKLKGPEILADAQKSLHITDPGFPQQWHLVNQQYPGKDINVVDVWKQGVTGNGSTVVILDDGLDYESQDLAANFFAEGSYDFNDHTPFPKPRLWDDSHGTRCAGQIAAVKNDVCGIGIAYNSRVAGVRILSGDITDADEAAALNYKYQDNDIYSCSWGPSDDGEKMEAPVGMLADAFQNGVKNGRGGKGSVFVFATGNGAASGDNCNFDGYTNSIYTITVGAIDHTDNHPPYSESCSAQLVVTYSSGGGEYIYTTNVGTSVCTNSHSGTSAAAPNAAGIFALVLGVRPDLTWRDMQHLCVQTAEPIQLEDKDWKRLPSGRIYNHKFGYGRLNTLALIEAARAFESVNIQTHLELSVILNKAAIPDSSGAKHRVALKSAITVTEEMIKAAGLLRLEHVTATVDIEHQQRGNIVINLQSPHMVESELATERPRDLSPDGIRDWKFMSVKHWDENPVGDWTLLVYDVSHPEMTGNLLKWTLTLFGEMDPEFTGNPVYKPEEVPVVKPTSVVIKPTAPTSDSTTVAVAPSVVTEPSRPTRIKANPSKSLSLASSVGSASASGSAPSNSHIESTTKAAASETNSVPLNGPSGKDGQYTNADEEEQVKNEGDSGKKTNDTVDIIIYAVVGSATILGIATAIFIFKRNHGKTAPILPPSSSGTARSSQPDDYEFSMLRPDDDEDDEDEDNSTTDGRPLLGSGGRDHRSPGH</sequence>
<evidence type="ECO:0000256" key="1">
    <source>
        <dbReference type="ARBA" id="ARBA00005325"/>
    </source>
</evidence>
<organism evidence="12 13">
    <name type="scientific">Phycomyces blakesleeanus</name>
    <dbReference type="NCBI Taxonomy" id="4837"/>
    <lineage>
        <taxon>Eukaryota</taxon>
        <taxon>Fungi</taxon>
        <taxon>Fungi incertae sedis</taxon>
        <taxon>Mucoromycota</taxon>
        <taxon>Mucoromycotina</taxon>
        <taxon>Mucoromycetes</taxon>
        <taxon>Mucorales</taxon>
        <taxon>Phycomycetaceae</taxon>
        <taxon>Phycomyces</taxon>
    </lineage>
</organism>
<feature type="compositionally biased region" description="Polar residues" evidence="8">
    <location>
        <begin position="787"/>
        <end position="798"/>
    </location>
</feature>
<comment type="similarity">
    <text evidence="1">Belongs to the peptidase S8 family. Furin subfamily.</text>
</comment>
<evidence type="ECO:0000256" key="5">
    <source>
        <dbReference type="ARBA" id="ARBA00022825"/>
    </source>
</evidence>
<keyword evidence="13" id="KW-1185">Reference proteome</keyword>
<feature type="region of interest" description="Disordered" evidence="8">
    <location>
        <begin position="781"/>
        <end position="840"/>
    </location>
</feature>
<feature type="signal peptide" evidence="10">
    <location>
        <begin position="1"/>
        <end position="16"/>
    </location>
</feature>
<dbReference type="Gene3D" id="2.60.120.260">
    <property type="entry name" value="Galactose-binding domain-like"/>
    <property type="match status" value="1"/>
</dbReference>
<dbReference type="InterPro" id="IPR023828">
    <property type="entry name" value="Peptidase_S8_Ser-AS"/>
</dbReference>
<dbReference type="InterPro" id="IPR008979">
    <property type="entry name" value="Galactose-bd-like_sf"/>
</dbReference>
<dbReference type="Gene3D" id="3.40.50.200">
    <property type="entry name" value="Peptidase S8/S53 domain"/>
    <property type="match status" value="1"/>
</dbReference>
<feature type="chain" id="PRO_5047483057" evidence="10">
    <location>
        <begin position="17"/>
        <end position="840"/>
    </location>
</feature>
<dbReference type="InterPro" id="IPR002884">
    <property type="entry name" value="P_dom"/>
</dbReference>
<evidence type="ECO:0000256" key="9">
    <source>
        <dbReference type="SAM" id="Phobius"/>
    </source>
</evidence>
<evidence type="ECO:0000256" key="6">
    <source>
        <dbReference type="ARBA" id="ARBA00022837"/>
    </source>
</evidence>
<proteinExistence type="inferred from homology"/>
<feature type="compositionally biased region" description="Low complexity" evidence="8">
    <location>
        <begin position="647"/>
        <end position="700"/>
    </location>
</feature>
<evidence type="ECO:0000259" key="11">
    <source>
        <dbReference type="PROSITE" id="PS51829"/>
    </source>
</evidence>
<keyword evidence="9" id="KW-0472">Membrane</keyword>
<feature type="compositionally biased region" description="Acidic residues" evidence="8">
    <location>
        <begin position="809"/>
        <end position="820"/>
    </location>
</feature>
<feature type="compositionally biased region" description="Polar residues" evidence="8">
    <location>
        <begin position="701"/>
        <end position="717"/>
    </location>
</feature>
<dbReference type="EMBL" id="JBCLYO010000001">
    <property type="protein sequence ID" value="KAL0096006.1"/>
    <property type="molecule type" value="Genomic_DNA"/>
</dbReference>
<dbReference type="PANTHER" id="PTHR42884">
    <property type="entry name" value="PROPROTEIN CONVERTASE SUBTILISIN/KEXIN-RELATED"/>
    <property type="match status" value="1"/>
</dbReference>
<keyword evidence="5 7" id="KW-0720">Serine protease</keyword>
<dbReference type="PRINTS" id="PR00723">
    <property type="entry name" value="SUBTILISIN"/>
</dbReference>